<dbReference type="Proteomes" id="UP000003571">
    <property type="component" value="Unassembled WGS sequence"/>
</dbReference>
<evidence type="ECO:0000256" key="4">
    <source>
        <dbReference type="ARBA" id="ARBA00019232"/>
    </source>
</evidence>
<dbReference type="InterPro" id="IPR019757">
    <property type="entry name" value="Pept_S26A_signal_pept_1_Lys-AS"/>
</dbReference>
<dbReference type="RefSeq" id="WP_002703731.1">
    <property type="nucleotide sequence ID" value="NZ_AGRW01000043.1"/>
</dbReference>
<sequence>MKMNNNALSKIVVSCCALSAAFSVSALSFHADISLLAFPFAAAYTLVLSYFAVSKLFGIRPGAASSGGDPAFIPAVRTMMQYEPFVLLISFVLRRAGDEGTPYALDCIEVFLWCAVSVLVLVVLHFISPKSIRAWSPVWHQVLVDRKYEARKGRFGRRWLLVEALGWVDALVQAVFMVLLLNIFLVQLYEIPSESMVPEFLVKDRVVVFKVLNGPKFPLSDIGLPPVKKYGRGDIVVFRNPHYSADRKSEVRTFVSQLVFMCTLTMKNINVDESGMPKADPLVKRVVGVPGEQLVMVDGRLYSRTKDSPSFSVVEDDASWACWNLNAVKEPVKKGIREFVLSADDVAAMERVERAKSALSVEEAREKCAAIADEFDSLVEGGSVSSRKFGGGGEFSLSPRELFSFAYFDGIDRKSVSLFNAANRSEWFREFMTGWCASVPDFGDDMYAESNFKLNLLFKMKFGSVVVKNVENLLAGVPMSLWDDGGSEKDDLVSYVELLDRRSMPVFPASASDGTPSYIPENCYFMMGDNRFNSLDMRHSYEPHLASLAESDKFGVLYPSNIAPMYVPRSKILGVASYRFWPVSRKGVPGHTGM</sequence>
<feature type="domain" description="Peptidase S26" evidence="9">
    <location>
        <begin position="166"/>
        <end position="306"/>
    </location>
</feature>
<dbReference type="PANTHER" id="PTHR43390">
    <property type="entry name" value="SIGNAL PEPTIDASE I"/>
    <property type="match status" value="1"/>
</dbReference>
<feature type="active site" evidence="6">
    <location>
        <position position="195"/>
    </location>
</feature>
<evidence type="ECO:0000256" key="1">
    <source>
        <dbReference type="ARBA" id="ARBA00000677"/>
    </source>
</evidence>
<dbReference type="AlphaFoldDB" id="H7EJY9"/>
<evidence type="ECO:0000259" key="9">
    <source>
        <dbReference type="Pfam" id="PF10502"/>
    </source>
</evidence>
<dbReference type="PRINTS" id="PR00727">
    <property type="entry name" value="LEADERPTASE"/>
</dbReference>
<feature type="transmembrane region" description="Helical" evidence="7">
    <location>
        <begin position="36"/>
        <end position="58"/>
    </location>
</feature>
<dbReference type="OrthoDB" id="9802919at2"/>
<dbReference type="GO" id="GO:0006465">
    <property type="term" value="P:signal peptide processing"/>
    <property type="evidence" value="ECO:0007669"/>
    <property type="project" value="InterPro"/>
</dbReference>
<evidence type="ECO:0000256" key="8">
    <source>
        <dbReference type="SAM" id="SignalP"/>
    </source>
</evidence>
<feature type="signal peptide" evidence="8">
    <location>
        <begin position="1"/>
        <end position="26"/>
    </location>
</feature>
<reference evidence="10 11" key="1">
    <citation type="submission" date="2011-09" db="EMBL/GenBank/DDBJ databases">
        <title>The draft genome of Treponema saccharophilum DSM 2985.</title>
        <authorList>
            <consortium name="US DOE Joint Genome Institute (JGI-PGF)"/>
            <person name="Lucas S."/>
            <person name="Copeland A."/>
            <person name="Lapidus A."/>
            <person name="Glavina del Rio T."/>
            <person name="Dalin E."/>
            <person name="Tice H."/>
            <person name="Bruce D."/>
            <person name="Goodwin L."/>
            <person name="Pitluck S."/>
            <person name="Peters L."/>
            <person name="Kyrpides N."/>
            <person name="Mavromatis K."/>
            <person name="Ivanova N."/>
            <person name="Markowitz V."/>
            <person name="Cheng J.-F."/>
            <person name="Hugenholtz P."/>
            <person name="Woyke T."/>
            <person name="Wu D."/>
            <person name="Gronow S."/>
            <person name="Wellnitz S."/>
            <person name="Brambilla E."/>
            <person name="Klenk H.-P."/>
            <person name="Eisen J.A."/>
        </authorList>
    </citation>
    <scope>NUCLEOTIDE SEQUENCE [LARGE SCALE GENOMIC DNA]</scope>
    <source>
        <strain evidence="10 11">DSM 2985</strain>
    </source>
</reference>
<dbReference type="SUPFAM" id="SSF51306">
    <property type="entry name" value="LexA/Signal peptidase"/>
    <property type="match status" value="2"/>
</dbReference>
<comment type="caution">
    <text evidence="10">The sequence shown here is derived from an EMBL/GenBank/DDBJ whole genome shotgun (WGS) entry which is preliminary data.</text>
</comment>
<comment type="catalytic activity">
    <reaction evidence="1 7">
        <text>Cleavage of hydrophobic, N-terminal signal or leader sequences from secreted and periplasmic proteins.</text>
        <dbReference type="EC" id="3.4.21.89"/>
    </reaction>
</comment>
<feature type="transmembrane region" description="Helical" evidence="7">
    <location>
        <begin position="103"/>
        <end position="127"/>
    </location>
</feature>
<evidence type="ECO:0000256" key="3">
    <source>
        <dbReference type="ARBA" id="ARBA00013208"/>
    </source>
</evidence>
<gene>
    <name evidence="10" type="ORF">TresaDRAFT_1412</name>
</gene>
<comment type="caution">
    <text evidence="7">Lacks conserved residue(s) required for the propagation of feature annotation.</text>
</comment>
<comment type="subcellular location">
    <subcellularLocation>
        <location evidence="7">Membrane</location>
        <topology evidence="7">Single-pass type II membrane protein</topology>
    </subcellularLocation>
</comment>
<keyword evidence="11" id="KW-1185">Reference proteome</keyword>
<dbReference type="InterPro" id="IPR036286">
    <property type="entry name" value="LexA/Signal_pep-like_sf"/>
</dbReference>
<evidence type="ECO:0000313" key="11">
    <source>
        <dbReference type="Proteomes" id="UP000003571"/>
    </source>
</evidence>
<name>H7EJY9_9SPIR</name>
<dbReference type="CDD" id="cd06530">
    <property type="entry name" value="S26_SPase_I"/>
    <property type="match status" value="1"/>
</dbReference>
<dbReference type="GO" id="GO:0016020">
    <property type="term" value="C:membrane"/>
    <property type="evidence" value="ECO:0007669"/>
    <property type="project" value="UniProtKB-SubCell"/>
</dbReference>
<keyword evidence="7" id="KW-0645">Protease</keyword>
<dbReference type="EC" id="3.4.21.89" evidence="3 7"/>
<keyword evidence="7" id="KW-0472">Membrane</keyword>
<keyword evidence="7" id="KW-0812">Transmembrane</keyword>
<feature type="domain" description="Peptidase S26" evidence="9">
    <location>
        <begin position="515"/>
        <end position="581"/>
    </location>
</feature>
<feature type="active site" evidence="6">
    <location>
        <position position="284"/>
    </location>
</feature>
<keyword evidence="7" id="KW-1133">Transmembrane helix</keyword>
<dbReference type="eggNOG" id="COG0681">
    <property type="taxonomic scope" value="Bacteria"/>
</dbReference>
<comment type="similarity">
    <text evidence="2 7">Belongs to the peptidase S26 family.</text>
</comment>
<dbReference type="PROSITE" id="PS00760">
    <property type="entry name" value="SPASE_I_2"/>
    <property type="match status" value="1"/>
</dbReference>
<dbReference type="InterPro" id="IPR019533">
    <property type="entry name" value="Peptidase_S26"/>
</dbReference>
<evidence type="ECO:0000256" key="5">
    <source>
        <dbReference type="ARBA" id="ARBA00022801"/>
    </source>
</evidence>
<proteinExistence type="inferred from homology"/>
<keyword evidence="8" id="KW-0732">Signal</keyword>
<protein>
    <recommendedName>
        <fullName evidence="4 7">Signal peptidase I</fullName>
        <ecNumber evidence="3 7">3.4.21.89</ecNumber>
    </recommendedName>
</protein>
<dbReference type="PANTHER" id="PTHR43390:SF1">
    <property type="entry name" value="CHLOROPLAST PROCESSING PEPTIDASE"/>
    <property type="match status" value="1"/>
</dbReference>
<dbReference type="InterPro" id="IPR000223">
    <property type="entry name" value="Pept_S26A_signal_pept_1"/>
</dbReference>
<feature type="transmembrane region" description="Helical" evidence="7">
    <location>
        <begin position="79"/>
        <end position="97"/>
    </location>
</feature>
<evidence type="ECO:0000256" key="6">
    <source>
        <dbReference type="PIRSR" id="PIRSR600223-1"/>
    </source>
</evidence>
<feature type="transmembrane region" description="Helical" evidence="7">
    <location>
        <begin position="160"/>
        <end position="185"/>
    </location>
</feature>
<organism evidence="10 11">
    <name type="scientific">Treponema saccharophilum DSM 2985</name>
    <dbReference type="NCBI Taxonomy" id="907348"/>
    <lineage>
        <taxon>Bacteria</taxon>
        <taxon>Pseudomonadati</taxon>
        <taxon>Spirochaetota</taxon>
        <taxon>Spirochaetia</taxon>
        <taxon>Spirochaetales</taxon>
        <taxon>Treponemataceae</taxon>
        <taxon>Treponema</taxon>
    </lineage>
</organism>
<feature type="chain" id="PRO_5003609755" description="Signal peptidase I" evidence="8">
    <location>
        <begin position="27"/>
        <end position="594"/>
    </location>
</feature>
<dbReference type="NCBIfam" id="TIGR02227">
    <property type="entry name" value="sigpep_I_bact"/>
    <property type="match status" value="1"/>
</dbReference>
<dbReference type="GO" id="GO:0009003">
    <property type="term" value="F:signal peptidase activity"/>
    <property type="evidence" value="ECO:0007669"/>
    <property type="project" value="UniProtKB-EC"/>
</dbReference>
<accession>H7EJY9</accession>
<dbReference type="Gene3D" id="2.10.109.10">
    <property type="entry name" value="Umud Fragment, subunit A"/>
    <property type="match status" value="2"/>
</dbReference>
<keyword evidence="5 7" id="KW-0378">Hydrolase</keyword>
<dbReference type="PATRIC" id="fig|907348.3.peg.1189"/>
<dbReference type="GO" id="GO:0004252">
    <property type="term" value="F:serine-type endopeptidase activity"/>
    <property type="evidence" value="ECO:0007669"/>
    <property type="project" value="InterPro"/>
</dbReference>
<evidence type="ECO:0000256" key="7">
    <source>
        <dbReference type="RuleBase" id="RU362042"/>
    </source>
</evidence>
<evidence type="ECO:0000256" key="2">
    <source>
        <dbReference type="ARBA" id="ARBA00009370"/>
    </source>
</evidence>
<dbReference type="STRING" id="907348.TresaDRAFT_1412"/>
<evidence type="ECO:0000313" key="10">
    <source>
        <dbReference type="EMBL" id="EIC02076.1"/>
    </source>
</evidence>
<dbReference type="Pfam" id="PF10502">
    <property type="entry name" value="Peptidase_S26"/>
    <property type="match status" value="2"/>
</dbReference>
<dbReference type="EMBL" id="AGRW01000043">
    <property type="protein sequence ID" value="EIC02076.1"/>
    <property type="molecule type" value="Genomic_DNA"/>
</dbReference>